<gene>
    <name evidence="1" type="ORF">C7476_101360</name>
</gene>
<accession>A0A368ZAW0</accession>
<name>A0A368ZAW0_9HYPH</name>
<dbReference type="AlphaFoldDB" id="A0A368ZAW0"/>
<reference evidence="1 2" key="1">
    <citation type="submission" date="2018-07" db="EMBL/GenBank/DDBJ databases">
        <title>Genomic Encyclopedia of Type Strains, Phase III (KMG-III): the genomes of soil and plant-associated and newly described type strains.</title>
        <authorList>
            <person name="Whitman W."/>
        </authorList>
    </citation>
    <scope>NUCLEOTIDE SEQUENCE [LARGE SCALE GENOMIC DNA]</scope>
    <source>
        <strain evidence="1 2">31-25a</strain>
    </source>
</reference>
<proteinExistence type="predicted"/>
<keyword evidence="2" id="KW-1185">Reference proteome</keyword>
<dbReference type="Proteomes" id="UP000253324">
    <property type="component" value="Unassembled WGS sequence"/>
</dbReference>
<protein>
    <submittedName>
        <fullName evidence="1">Uncharacterized protein</fullName>
    </submittedName>
</protein>
<sequence>MSSVKIDRLSPKLRVAYRSRKALSDAAVENGIRRAEIQKRIKTLQQMALFAAEKDPQKAESYADCGGYLTGYVQAVEGWDDDEVYFIESVPHQIHE</sequence>
<dbReference type="EMBL" id="QPJM01000001">
    <property type="protein sequence ID" value="RCW87594.1"/>
    <property type="molecule type" value="Genomic_DNA"/>
</dbReference>
<evidence type="ECO:0000313" key="1">
    <source>
        <dbReference type="EMBL" id="RCW87594.1"/>
    </source>
</evidence>
<dbReference type="RefSeq" id="WP_114428182.1">
    <property type="nucleotide sequence ID" value="NZ_QPJM01000001.1"/>
</dbReference>
<organism evidence="1 2">
    <name type="scientific">Phyllobacterium bourgognense</name>
    <dbReference type="NCBI Taxonomy" id="314236"/>
    <lineage>
        <taxon>Bacteria</taxon>
        <taxon>Pseudomonadati</taxon>
        <taxon>Pseudomonadota</taxon>
        <taxon>Alphaproteobacteria</taxon>
        <taxon>Hyphomicrobiales</taxon>
        <taxon>Phyllobacteriaceae</taxon>
        <taxon>Phyllobacterium</taxon>
    </lineage>
</organism>
<evidence type="ECO:0000313" key="2">
    <source>
        <dbReference type="Proteomes" id="UP000253324"/>
    </source>
</evidence>
<comment type="caution">
    <text evidence="1">The sequence shown here is derived from an EMBL/GenBank/DDBJ whole genome shotgun (WGS) entry which is preliminary data.</text>
</comment>